<keyword evidence="2" id="KW-1185">Reference proteome</keyword>
<sequence length="144" mass="16100">MSTPSLTEIVRDMVLNSGVPAKAVATEIRKPYTTLLRELNPDDDGCKLGVDLLGPIMKTCGNVAPLRFLASAMEYRIVPMQNVEPDKSTLADELLDDLPALAAYHKSMLDGENLEVVNRKMHQAIIELEENFVMYRRDYMKMAG</sequence>
<dbReference type="EMBL" id="AP026709">
    <property type="protein sequence ID" value="BDQ35906.1"/>
    <property type="molecule type" value="Genomic_DNA"/>
</dbReference>
<evidence type="ECO:0000313" key="2">
    <source>
        <dbReference type="Proteomes" id="UP001317742"/>
    </source>
</evidence>
<protein>
    <submittedName>
        <fullName evidence="1">Uncharacterized protein</fullName>
    </submittedName>
</protein>
<dbReference type="Proteomes" id="UP001317742">
    <property type="component" value="Chromosome"/>
</dbReference>
<reference evidence="1 2" key="1">
    <citation type="submission" date="2022-08" db="EMBL/GenBank/DDBJ databases">
        <title>Genome Sequence of the sulphate-reducing bacterium, Pseudodesulfovibrio sp. SYK.</title>
        <authorList>
            <person name="Kondo R."/>
            <person name="Kataoka T."/>
        </authorList>
    </citation>
    <scope>NUCLEOTIDE SEQUENCE [LARGE SCALE GENOMIC DNA]</scope>
    <source>
        <strain evidence="1 2">SYK</strain>
    </source>
</reference>
<dbReference type="RefSeq" id="WP_281761836.1">
    <property type="nucleotide sequence ID" value="NZ_AP026709.1"/>
</dbReference>
<gene>
    <name evidence="1" type="ORF">SYK_02660</name>
</gene>
<proteinExistence type="predicted"/>
<name>A0ABN6RY71_9BACT</name>
<dbReference type="Pfam" id="PF06892">
    <property type="entry name" value="Phage_CP76"/>
    <property type="match status" value="1"/>
</dbReference>
<dbReference type="InterPro" id="IPR009679">
    <property type="entry name" value="Phage_186_CII-like"/>
</dbReference>
<evidence type="ECO:0000313" key="1">
    <source>
        <dbReference type="EMBL" id="BDQ35906.1"/>
    </source>
</evidence>
<organism evidence="1 2">
    <name type="scientific">Pseudodesulfovibrio nedwellii</name>
    <dbReference type="NCBI Taxonomy" id="2973072"/>
    <lineage>
        <taxon>Bacteria</taxon>
        <taxon>Pseudomonadati</taxon>
        <taxon>Thermodesulfobacteriota</taxon>
        <taxon>Desulfovibrionia</taxon>
        <taxon>Desulfovibrionales</taxon>
        <taxon>Desulfovibrionaceae</taxon>
    </lineage>
</organism>
<accession>A0ABN6RY71</accession>